<evidence type="ECO:0000256" key="2">
    <source>
        <dbReference type="SAM" id="SignalP"/>
    </source>
</evidence>
<gene>
    <name evidence="3" type="ORF">DB88DRAFT_488436</name>
</gene>
<dbReference type="Proteomes" id="UP001182556">
    <property type="component" value="Unassembled WGS sequence"/>
</dbReference>
<dbReference type="InterPro" id="IPR033379">
    <property type="entry name" value="Acid_Pase_AS"/>
</dbReference>
<accession>A0AAD9FNY2</accession>
<dbReference type="CDD" id="cd07061">
    <property type="entry name" value="HP_HAP_like"/>
    <property type="match status" value="1"/>
</dbReference>
<name>A0AAD9FNY2_PAPLA</name>
<evidence type="ECO:0000313" key="4">
    <source>
        <dbReference type="Proteomes" id="UP001182556"/>
    </source>
</evidence>
<evidence type="ECO:0000256" key="1">
    <source>
        <dbReference type="ARBA" id="ARBA00022801"/>
    </source>
</evidence>
<comment type="caution">
    <text evidence="3">The sequence shown here is derived from an EMBL/GenBank/DDBJ whole genome shotgun (WGS) entry which is preliminary data.</text>
</comment>
<dbReference type="EMBL" id="JAODAN010000005">
    <property type="protein sequence ID" value="KAK1923909.1"/>
    <property type="molecule type" value="Genomic_DNA"/>
</dbReference>
<dbReference type="Pfam" id="PF00328">
    <property type="entry name" value="His_Phos_2"/>
    <property type="match status" value="1"/>
</dbReference>
<feature type="chain" id="PRO_5042157786" evidence="2">
    <location>
        <begin position="18"/>
        <end position="551"/>
    </location>
</feature>
<feature type="signal peptide" evidence="2">
    <location>
        <begin position="1"/>
        <end position="17"/>
    </location>
</feature>
<keyword evidence="4" id="KW-1185">Reference proteome</keyword>
<evidence type="ECO:0000313" key="3">
    <source>
        <dbReference type="EMBL" id="KAK1923909.1"/>
    </source>
</evidence>
<dbReference type="GO" id="GO:0003993">
    <property type="term" value="F:acid phosphatase activity"/>
    <property type="evidence" value="ECO:0007669"/>
    <property type="project" value="TreeGrafter"/>
</dbReference>
<proteinExistence type="predicted"/>
<keyword evidence="2" id="KW-0732">Signal</keyword>
<dbReference type="PANTHER" id="PTHR20963">
    <property type="entry name" value="MULTIPLE INOSITOL POLYPHOSPHATE PHOSPHATASE-RELATED"/>
    <property type="match status" value="1"/>
</dbReference>
<dbReference type="Gene3D" id="3.40.50.1240">
    <property type="entry name" value="Phosphoglycerate mutase-like"/>
    <property type="match status" value="1"/>
</dbReference>
<dbReference type="InterPro" id="IPR000560">
    <property type="entry name" value="His_Pase_clade-2"/>
</dbReference>
<keyword evidence="1" id="KW-0378">Hydrolase</keyword>
<sequence>MLAVAILLPLLPLLVRASPLEQRATAEPYVGETTSNVFPPSGTSVNSNEFPGETAVGYPGPTPTGVEPAAIQTAPAFPYNSNPAASFPLVADQPQSASGSMDITKYWGNLSPWYSVQSSAYGLPNASPRIPDTCEVTQVHILYRHGARYPTTGAPPSAFATKLHNATANGQNWTSSGELDFLSQWTYKLGAELLTPFGRLQNFELGVGFRQQYGVLLNNFTQQGTLPVFRTQSQDRMVKTAENFAAGFFGVPEYLDEVNIEIIIEASGSNNTGAPYDVCKNANVATKGSVGSAAATKFATNAFNSTLDRLNGQLKGIELTPTDIIAVLQLCSYETDALGYSAFCKVFTEEDFKNYEYYFDILFYYNNGFGSPVAAAQGKGYLEEFVSRFTQTRISSYNSTTNSTLDNSSKYFPLNQSIYADATHEVVVLDTLTALNLTALAGDYPLPIDHRDESHPFKASQTVPFATHLVIQVLECSNTTPSKQMRFIVNDAVLPLDKSYPGCAWSDDGLCSYDTVVSALENRVKEINFERDCFADYNATAGSDYNGRAPA</sequence>
<organism evidence="3 4">
    <name type="scientific">Papiliotrema laurentii</name>
    <name type="common">Cryptococcus laurentii</name>
    <dbReference type="NCBI Taxonomy" id="5418"/>
    <lineage>
        <taxon>Eukaryota</taxon>
        <taxon>Fungi</taxon>
        <taxon>Dikarya</taxon>
        <taxon>Basidiomycota</taxon>
        <taxon>Agaricomycotina</taxon>
        <taxon>Tremellomycetes</taxon>
        <taxon>Tremellales</taxon>
        <taxon>Rhynchogastremaceae</taxon>
        <taxon>Papiliotrema</taxon>
    </lineage>
</organism>
<protein>
    <submittedName>
        <fullName evidence="3">Acid phosphatase</fullName>
    </submittedName>
</protein>
<dbReference type="PROSITE" id="PS00616">
    <property type="entry name" value="HIS_ACID_PHOSPHAT_1"/>
    <property type="match status" value="1"/>
</dbReference>
<dbReference type="FunFam" id="3.40.50.1240:FF:000033">
    <property type="entry name" value="Chromosome 12, whole genome shotgun sequence"/>
    <property type="match status" value="1"/>
</dbReference>
<dbReference type="SUPFAM" id="SSF53254">
    <property type="entry name" value="Phosphoglycerate mutase-like"/>
    <property type="match status" value="1"/>
</dbReference>
<dbReference type="AlphaFoldDB" id="A0AAD9FNY2"/>
<reference evidence="3" key="1">
    <citation type="submission" date="2023-02" db="EMBL/GenBank/DDBJ databases">
        <title>Identification and recombinant expression of a fungal hydrolase from Papiliotrema laurentii that hydrolyzes apple cutin and clears colloidal polyester polyurethane.</title>
        <authorList>
            <consortium name="DOE Joint Genome Institute"/>
            <person name="Roman V.A."/>
            <person name="Bojanowski C."/>
            <person name="Crable B.R."/>
            <person name="Wagner D.N."/>
            <person name="Hung C.S."/>
            <person name="Nadeau L.J."/>
            <person name="Schratz L."/>
            <person name="Haridas S."/>
            <person name="Pangilinan J."/>
            <person name="Lipzen A."/>
            <person name="Na H."/>
            <person name="Yan M."/>
            <person name="Ng V."/>
            <person name="Grigoriev I.V."/>
            <person name="Spatafora J.W."/>
            <person name="Barlow D."/>
            <person name="Biffinger J."/>
            <person name="Kelley-Loughnane N."/>
            <person name="Varaljay V.A."/>
            <person name="Crookes-Goodson W.J."/>
        </authorList>
    </citation>
    <scope>NUCLEOTIDE SEQUENCE</scope>
    <source>
        <strain evidence="3">5307AH</strain>
    </source>
</reference>
<dbReference type="InterPro" id="IPR029033">
    <property type="entry name" value="His_PPase_superfam"/>
</dbReference>
<dbReference type="PANTHER" id="PTHR20963:SF55">
    <property type="entry name" value="PHOSPHATASE, PUTATIVE-RELATED"/>
    <property type="match status" value="1"/>
</dbReference>